<dbReference type="KEGG" id="dfo:Dform_01718"/>
<reference evidence="2" key="1">
    <citation type="submission" date="2016-11" db="EMBL/GenBank/DDBJ databases">
        <title>Dehalogenimonas formicexedens sp. nov., a chlorinated alkane respiring bacterium isolated from contaminated groundwater.</title>
        <authorList>
            <person name="Key T.A."/>
            <person name="Bowman K.S."/>
            <person name="Lee I."/>
            <person name="Chun J."/>
            <person name="Albuquerque L."/>
            <person name="da Costa M.S."/>
            <person name="Rainey F.A."/>
            <person name="Moe W.M."/>
        </authorList>
    </citation>
    <scope>NUCLEOTIDE SEQUENCE [LARGE SCALE GENOMIC DNA]</scope>
    <source>
        <strain evidence="2">NSZ-14</strain>
    </source>
</reference>
<dbReference type="AlphaFoldDB" id="A0A1P8F997"/>
<dbReference type="STRING" id="1839801.Dform_01718"/>
<protein>
    <submittedName>
        <fullName evidence="1">Uncharacterized protein</fullName>
    </submittedName>
</protein>
<dbReference type="RefSeq" id="WP_076004631.1">
    <property type="nucleotide sequence ID" value="NZ_CP018258.1"/>
</dbReference>
<evidence type="ECO:0000313" key="2">
    <source>
        <dbReference type="Proteomes" id="UP000185934"/>
    </source>
</evidence>
<dbReference type="OrthoDB" id="165255at2"/>
<proteinExistence type="predicted"/>
<evidence type="ECO:0000313" key="1">
    <source>
        <dbReference type="EMBL" id="APV45037.1"/>
    </source>
</evidence>
<keyword evidence="2" id="KW-1185">Reference proteome</keyword>
<dbReference type="EMBL" id="CP018258">
    <property type="protein sequence ID" value="APV45037.1"/>
    <property type="molecule type" value="Genomic_DNA"/>
</dbReference>
<gene>
    <name evidence="1" type="ORF">Dform_01718</name>
</gene>
<organism evidence="1 2">
    <name type="scientific">Dehalogenimonas formicexedens</name>
    <dbReference type="NCBI Taxonomy" id="1839801"/>
    <lineage>
        <taxon>Bacteria</taxon>
        <taxon>Bacillati</taxon>
        <taxon>Chloroflexota</taxon>
        <taxon>Dehalococcoidia</taxon>
        <taxon>Dehalococcoidales</taxon>
        <taxon>Dehalococcoidaceae</taxon>
        <taxon>Dehalogenimonas</taxon>
    </lineage>
</organism>
<sequence>MWNNYFTLLTIVALLRADYEISKPPEETNPPAASRSLRKNVLAASQREWADKAVRKYAEAQDKKWRNWQEAMFELE</sequence>
<dbReference type="Proteomes" id="UP000185934">
    <property type="component" value="Chromosome"/>
</dbReference>
<name>A0A1P8F997_9CHLR</name>
<accession>A0A1P8F997</accession>